<feature type="compositionally biased region" description="Basic and acidic residues" evidence="1">
    <location>
        <begin position="1"/>
        <end position="18"/>
    </location>
</feature>
<comment type="caution">
    <text evidence="3">The sequence shown here is derived from an EMBL/GenBank/DDBJ whole genome shotgun (WGS) entry which is preliminary data.</text>
</comment>
<evidence type="ECO:0000313" key="3">
    <source>
        <dbReference type="EMBL" id="EJZ41217.1"/>
    </source>
</evidence>
<dbReference type="EMBL" id="AHOM02000010">
    <property type="protein sequence ID" value="EJZ41217.1"/>
    <property type="molecule type" value="Genomic_DNA"/>
</dbReference>
<feature type="region of interest" description="Disordered" evidence="1">
    <location>
        <begin position="1"/>
        <end position="20"/>
    </location>
</feature>
<dbReference type="InterPro" id="IPR032820">
    <property type="entry name" value="ATPase_put"/>
</dbReference>
<keyword evidence="2" id="KW-0472">Membrane</keyword>
<proteinExistence type="predicted"/>
<name>A0ABN0H7M6_9LEPT</name>
<evidence type="ECO:0000256" key="2">
    <source>
        <dbReference type="SAM" id="Phobius"/>
    </source>
</evidence>
<dbReference type="Proteomes" id="UP000018720">
    <property type="component" value="Unassembled WGS sequence"/>
</dbReference>
<gene>
    <name evidence="3" type="ORF">LEP1GSC178_1869</name>
</gene>
<protein>
    <submittedName>
        <fullName evidence="3">F0F1-ATPase subunit</fullName>
    </submittedName>
</protein>
<evidence type="ECO:0000256" key="1">
    <source>
        <dbReference type="SAM" id="MobiDB-lite"/>
    </source>
</evidence>
<organism evidence="3 4">
    <name type="scientific">Leptospira licerasiae str. MMD4847</name>
    <dbReference type="NCBI Taxonomy" id="1049971"/>
    <lineage>
        <taxon>Bacteria</taxon>
        <taxon>Pseudomonadati</taxon>
        <taxon>Spirochaetota</taxon>
        <taxon>Spirochaetia</taxon>
        <taxon>Leptospirales</taxon>
        <taxon>Leptospiraceae</taxon>
        <taxon>Leptospira</taxon>
    </lineage>
</organism>
<dbReference type="Pfam" id="PF09527">
    <property type="entry name" value="ATPase_gene1"/>
    <property type="match status" value="1"/>
</dbReference>
<evidence type="ECO:0000313" key="4">
    <source>
        <dbReference type="Proteomes" id="UP000018720"/>
    </source>
</evidence>
<accession>A0ABN0H7M6</accession>
<keyword evidence="2" id="KW-1133">Transmembrane helix</keyword>
<keyword evidence="2" id="KW-0812">Transmembrane</keyword>
<feature type="transmembrane region" description="Helical" evidence="2">
    <location>
        <begin position="50"/>
        <end position="71"/>
    </location>
</feature>
<feature type="transmembrane region" description="Helical" evidence="2">
    <location>
        <begin position="21"/>
        <end position="44"/>
    </location>
</feature>
<keyword evidence="4" id="KW-1185">Reference proteome</keyword>
<reference evidence="3 4" key="1">
    <citation type="submission" date="2012-08" db="EMBL/GenBank/DDBJ databases">
        <authorList>
            <person name="Harkins D.M."/>
            <person name="Durkin A.S."/>
            <person name="Selengut J.D."/>
            <person name="Sanka R."/>
            <person name="DePew J."/>
            <person name="Purushe J."/>
            <person name="Matthias M.A."/>
            <person name="Vinetz J.M."/>
            <person name="Sutton G.G."/>
            <person name="Nelson W.C."/>
            <person name="Fouts D.E."/>
        </authorList>
    </citation>
    <scope>NUCLEOTIDE SEQUENCE [LARGE SCALE GENOMIC DNA]</scope>
    <source>
        <strain evidence="3 4">MMD4847</strain>
    </source>
</reference>
<dbReference type="RefSeq" id="WP_008595471.1">
    <property type="nucleotide sequence ID" value="NZ_AHOM02000010.1"/>
</dbReference>
<sequence length="81" mass="9262">MNNRMEEPDQKPPEKKDASPWQLASVGTEFAFIIIASVFIGRYLDGRFGWSPFGILFGAIFGFGYGIYYLLTRVSQFDKKE</sequence>